<dbReference type="AlphaFoldDB" id="A0A3M7Q5R9"/>
<dbReference type="PANTHER" id="PTHR37445:SF3">
    <property type="entry name" value="ZINC FINGER PHD-TYPE DOMAIN-CONTAINING PROTEIN"/>
    <property type="match status" value="1"/>
</dbReference>
<organism evidence="2 3">
    <name type="scientific">Brachionus plicatilis</name>
    <name type="common">Marine rotifer</name>
    <name type="synonym">Brachionus muelleri</name>
    <dbReference type="NCBI Taxonomy" id="10195"/>
    <lineage>
        <taxon>Eukaryota</taxon>
        <taxon>Metazoa</taxon>
        <taxon>Spiralia</taxon>
        <taxon>Gnathifera</taxon>
        <taxon>Rotifera</taxon>
        <taxon>Eurotatoria</taxon>
        <taxon>Monogononta</taxon>
        <taxon>Pseudotrocha</taxon>
        <taxon>Ploima</taxon>
        <taxon>Brachionidae</taxon>
        <taxon>Brachionus</taxon>
    </lineage>
</organism>
<name>A0A3M7Q5R9_BRAPC</name>
<evidence type="ECO:0000256" key="1">
    <source>
        <dbReference type="SAM" id="Coils"/>
    </source>
</evidence>
<gene>
    <name evidence="2" type="ORF">BpHYR1_011770</name>
</gene>
<reference evidence="2 3" key="1">
    <citation type="journal article" date="2018" name="Sci. Rep.">
        <title>Genomic signatures of local adaptation to the degree of environmental predictability in rotifers.</title>
        <authorList>
            <person name="Franch-Gras L."/>
            <person name="Hahn C."/>
            <person name="Garcia-Roger E.M."/>
            <person name="Carmona M.J."/>
            <person name="Serra M."/>
            <person name="Gomez A."/>
        </authorList>
    </citation>
    <scope>NUCLEOTIDE SEQUENCE [LARGE SCALE GENOMIC DNA]</scope>
    <source>
        <strain evidence="2">HYR1</strain>
    </source>
</reference>
<dbReference type="Proteomes" id="UP000276133">
    <property type="component" value="Unassembled WGS sequence"/>
</dbReference>
<keyword evidence="1" id="KW-0175">Coiled coil</keyword>
<evidence type="ECO:0000313" key="2">
    <source>
        <dbReference type="EMBL" id="RNA06288.1"/>
    </source>
</evidence>
<dbReference type="EMBL" id="REGN01007440">
    <property type="protein sequence ID" value="RNA06288.1"/>
    <property type="molecule type" value="Genomic_DNA"/>
</dbReference>
<feature type="coiled-coil region" evidence="1">
    <location>
        <begin position="32"/>
        <end position="73"/>
    </location>
</feature>
<sequence>MESIIQAVTVPPWRGLGQGQHSDVHKKISEYIKSVQTVLESLANKVKDLENENVELKKQNEDFKQQLKNRTNSSPEESAMRWDNFLKKGNKVNSSQEEVMLFEKVIDESRARMEKENNIVISGVPLLVDNGENSITDVDLVLNILEEIGIQNPRTKMRRVSRLKKNPQLTNTKPPPLIVELCDKDTKLRVLKGAKNLKDSESFNKCFINPDLTRNELAIEIELRKRRNLENSKLDQGDGRLKYGELQDGTKFYWGVRFGKLCRINKDTKRALPSQ</sequence>
<dbReference type="PANTHER" id="PTHR37445">
    <property type="entry name" value="PROTEIN CBG24663"/>
    <property type="match status" value="1"/>
</dbReference>
<accession>A0A3M7Q5R9</accession>
<comment type="caution">
    <text evidence="2">The sequence shown here is derived from an EMBL/GenBank/DDBJ whole genome shotgun (WGS) entry which is preliminary data.</text>
</comment>
<evidence type="ECO:0000313" key="3">
    <source>
        <dbReference type="Proteomes" id="UP000276133"/>
    </source>
</evidence>
<proteinExistence type="predicted"/>
<protein>
    <submittedName>
        <fullName evidence="2">Uncharacterized protein</fullName>
    </submittedName>
</protein>
<keyword evidence="3" id="KW-1185">Reference proteome</keyword>